<dbReference type="Gene3D" id="3.60.40.10">
    <property type="entry name" value="PPM-type phosphatase domain"/>
    <property type="match status" value="1"/>
</dbReference>
<keyword evidence="2" id="KW-0378">Hydrolase</keyword>
<dbReference type="PANTHER" id="PTHR35801">
    <property type="entry name" value="PHOSPHOSERINE PHOSPHATASE RSBX"/>
    <property type="match status" value="1"/>
</dbReference>
<evidence type="ECO:0000259" key="1">
    <source>
        <dbReference type="SMART" id="SM00331"/>
    </source>
</evidence>
<dbReference type="GO" id="GO:0016787">
    <property type="term" value="F:hydrolase activity"/>
    <property type="evidence" value="ECO:0007669"/>
    <property type="project" value="UniProtKB-KW"/>
</dbReference>
<gene>
    <name evidence="2" type="ORF">ACFSUL_08675</name>
</gene>
<keyword evidence="3" id="KW-1185">Reference proteome</keyword>
<feature type="domain" description="PPM-type phosphatase" evidence="1">
    <location>
        <begin position="6"/>
        <end position="197"/>
    </location>
</feature>
<dbReference type="SUPFAM" id="SSF81606">
    <property type="entry name" value="PP2C-like"/>
    <property type="match status" value="1"/>
</dbReference>
<dbReference type="Pfam" id="PF07228">
    <property type="entry name" value="SpoIIE"/>
    <property type="match status" value="1"/>
</dbReference>
<accession>A0ABW5RQU8</accession>
<dbReference type="RefSeq" id="WP_377934584.1">
    <property type="nucleotide sequence ID" value="NZ_JBHUMF010000018.1"/>
</dbReference>
<dbReference type="SMART" id="SM00331">
    <property type="entry name" value="PP2C_SIG"/>
    <property type="match status" value="1"/>
</dbReference>
<sequence>MPYFQKHNIELYAEQTSKHGDPYCGDSFYYTSTNDYFICILADGLGSGKYAYESSSVVAEIVKEHHEKDIDTLMKMCNSSLASKRGAAVAILKVFYHSREFVYSCVGNIRFYLYSPEGKLTYPLPVTGYLSGRPQKYKTQRFSFQENSRFLIHSDGLNITGVKNILQQKRTMRDILCYIQHYVDDTADDTTYMIGSLL</sequence>
<dbReference type="PANTHER" id="PTHR35801:SF1">
    <property type="entry name" value="PHOSPHOSERINE PHOSPHATASE RSBX"/>
    <property type="match status" value="1"/>
</dbReference>
<dbReference type="EMBL" id="JBHUMF010000018">
    <property type="protein sequence ID" value="MFD2680834.1"/>
    <property type="molecule type" value="Genomic_DNA"/>
</dbReference>
<comment type="caution">
    <text evidence="2">The sequence shown here is derived from an EMBL/GenBank/DDBJ whole genome shotgun (WGS) entry which is preliminary data.</text>
</comment>
<dbReference type="InterPro" id="IPR036457">
    <property type="entry name" value="PPM-type-like_dom_sf"/>
</dbReference>
<dbReference type="InterPro" id="IPR039248">
    <property type="entry name" value="Ptase_RsbX"/>
</dbReference>
<dbReference type="EC" id="3.1.3.-" evidence="2"/>
<proteinExistence type="predicted"/>
<evidence type="ECO:0000313" key="2">
    <source>
        <dbReference type="EMBL" id="MFD2680834.1"/>
    </source>
</evidence>
<dbReference type="InterPro" id="IPR001932">
    <property type="entry name" value="PPM-type_phosphatase-like_dom"/>
</dbReference>
<organism evidence="2 3">
    <name type="scientific">Bacillus seohaeanensis</name>
    <dbReference type="NCBI Taxonomy" id="284580"/>
    <lineage>
        <taxon>Bacteria</taxon>
        <taxon>Bacillati</taxon>
        <taxon>Bacillota</taxon>
        <taxon>Bacilli</taxon>
        <taxon>Bacillales</taxon>
        <taxon>Bacillaceae</taxon>
        <taxon>Bacillus</taxon>
    </lineage>
</organism>
<reference evidence="3" key="1">
    <citation type="journal article" date="2019" name="Int. J. Syst. Evol. Microbiol.">
        <title>The Global Catalogue of Microorganisms (GCM) 10K type strain sequencing project: providing services to taxonomists for standard genome sequencing and annotation.</title>
        <authorList>
            <consortium name="The Broad Institute Genomics Platform"/>
            <consortium name="The Broad Institute Genome Sequencing Center for Infectious Disease"/>
            <person name="Wu L."/>
            <person name="Ma J."/>
        </authorList>
    </citation>
    <scope>NUCLEOTIDE SEQUENCE [LARGE SCALE GENOMIC DNA]</scope>
    <source>
        <strain evidence="3">KCTC 3913</strain>
    </source>
</reference>
<evidence type="ECO:0000313" key="3">
    <source>
        <dbReference type="Proteomes" id="UP001597506"/>
    </source>
</evidence>
<protein>
    <submittedName>
        <fullName evidence="2">PP2C family serine/threonine-protein phosphatase</fullName>
        <ecNumber evidence="2">3.1.3.-</ecNumber>
    </submittedName>
</protein>
<dbReference type="Proteomes" id="UP001597506">
    <property type="component" value="Unassembled WGS sequence"/>
</dbReference>
<name>A0ABW5RQU8_9BACI</name>